<evidence type="ECO:0000256" key="1">
    <source>
        <dbReference type="ARBA" id="ARBA00004689"/>
    </source>
</evidence>
<feature type="domain" description="Pyruvate carboxyltransferase" evidence="10">
    <location>
        <begin position="5"/>
        <end position="266"/>
    </location>
</feature>
<evidence type="ECO:0000256" key="2">
    <source>
        <dbReference type="ARBA" id="ARBA00009396"/>
    </source>
</evidence>
<dbReference type="InterPro" id="IPR002034">
    <property type="entry name" value="AIPM/Hcit_synth_CS"/>
</dbReference>
<dbReference type="Pfam" id="PF22617">
    <property type="entry name" value="HCS_D2"/>
    <property type="match status" value="1"/>
</dbReference>
<dbReference type="InterPro" id="IPR054691">
    <property type="entry name" value="LeuA/HCS_post-cat"/>
</dbReference>
<dbReference type="EC" id="2.3.3.13" evidence="3"/>
<evidence type="ECO:0000259" key="10">
    <source>
        <dbReference type="PROSITE" id="PS50991"/>
    </source>
</evidence>
<keyword evidence="5" id="KW-0028">Amino-acid biosynthesis</keyword>
<evidence type="ECO:0000256" key="4">
    <source>
        <dbReference type="ARBA" id="ARBA00022430"/>
    </source>
</evidence>
<sequence length="388" mass="42595">MDQKVFIFDTTLRDGEQVPGCKLNTKEKLELALKLEALGVDIIEAGFPISSPGDFESVTQISKHIKNATVCGLSRAVQKDIEVAGASLKYAARPRIHTGIGTSDYHIKAKFNATREEILQRAVQAVTWAKNFVDDVEFYAEDAGRTDNEYLAQVIEAVIRAGATVVNIPDTTGYCLPHQYGEKIAFLKNNVPNIDKAIISCHCHNDLGLATANSIAGAIAGARQIECTINGLGERAGNTSLEEVVMVLKQHKHLGLYTDINTPMLNPISREVSDVMRVPVQVNKAIVGANAFSHSSGIHQDGFLKDSLTYEIINPEEVGAEGSRIVLTARSGRSALAHRFHKLGYEFNRNDIDVLYESFLQVADRKKEIEEEDLHQLAKAYKPELAIA</sequence>
<comment type="similarity">
    <text evidence="2">Belongs to the alpha-IPM synthase/homocitrate synthase family. LeuA type 1 subfamily.</text>
</comment>
<dbReference type="EMBL" id="JAACJS010000015">
    <property type="protein sequence ID" value="NCI51864.1"/>
    <property type="molecule type" value="Genomic_DNA"/>
</dbReference>
<name>A0ABW9ZXU3_9BACT</name>
<gene>
    <name evidence="11" type="ORF">GWC95_18210</name>
</gene>
<dbReference type="RefSeq" id="WP_161820129.1">
    <property type="nucleotide sequence ID" value="NZ_JAACJS010000015.1"/>
</dbReference>
<dbReference type="Proteomes" id="UP000753802">
    <property type="component" value="Unassembled WGS sequence"/>
</dbReference>
<dbReference type="Pfam" id="PF00682">
    <property type="entry name" value="HMGL-like"/>
    <property type="match status" value="1"/>
</dbReference>
<accession>A0ABW9ZXU3</accession>
<dbReference type="CDD" id="cd07940">
    <property type="entry name" value="DRE_TIM_IPMS"/>
    <property type="match status" value="1"/>
</dbReference>
<keyword evidence="6 9" id="KW-0808">Transferase</keyword>
<keyword evidence="4" id="KW-0432">Leucine biosynthesis</keyword>
<keyword evidence="8" id="KW-0100">Branched-chain amino acid biosynthesis</keyword>
<protein>
    <recommendedName>
        <fullName evidence="3">2-isopropylmalate synthase</fullName>
        <ecNumber evidence="3">2.3.3.13</ecNumber>
    </recommendedName>
</protein>
<dbReference type="PROSITE" id="PS50991">
    <property type="entry name" value="PYR_CT"/>
    <property type="match status" value="1"/>
</dbReference>
<dbReference type="PROSITE" id="PS00815">
    <property type="entry name" value="AIPM_HOMOCIT_SYNTH_1"/>
    <property type="match status" value="1"/>
</dbReference>
<evidence type="ECO:0000256" key="6">
    <source>
        <dbReference type="ARBA" id="ARBA00022679"/>
    </source>
</evidence>
<dbReference type="SUPFAM" id="SSF51569">
    <property type="entry name" value="Aldolase"/>
    <property type="match status" value="1"/>
</dbReference>
<evidence type="ECO:0000313" key="12">
    <source>
        <dbReference type="Proteomes" id="UP000753802"/>
    </source>
</evidence>
<keyword evidence="12" id="KW-1185">Reference proteome</keyword>
<dbReference type="Gene3D" id="1.10.238.260">
    <property type="match status" value="1"/>
</dbReference>
<evidence type="ECO:0000256" key="7">
    <source>
        <dbReference type="ARBA" id="ARBA00023211"/>
    </source>
</evidence>
<dbReference type="NCBIfam" id="NF002086">
    <property type="entry name" value="PRK00915.1-3"/>
    <property type="match status" value="1"/>
</dbReference>
<organism evidence="11 12">
    <name type="scientific">Sediminibacterium roseum</name>
    <dbReference type="NCBI Taxonomy" id="1978412"/>
    <lineage>
        <taxon>Bacteria</taxon>
        <taxon>Pseudomonadati</taxon>
        <taxon>Bacteroidota</taxon>
        <taxon>Chitinophagia</taxon>
        <taxon>Chitinophagales</taxon>
        <taxon>Chitinophagaceae</taxon>
        <taxon>Sediminibacterium</taxon>
    </lineage>
</organism>
<dbReference type="PANTHER" id="PTHR10277:SF9">
    <property type="entry name" value="2-ISOPROPYLMALATE SYNTHASE 1, CHLOROPLASTIC-RELATED"/>
    <property type="match status" value="1"/>
</dbReference>
<proteinExistence type="inferred from homology"/>
<dbReference type="InterPro" id="IPR013785">
    <property type="entry name" value="Aldolase_TIM"/>
</dbReference>
<reference evidence="11 12" key="1">
    <citation type="submission" date="2020-01" db="EMBL/GenBank/DDBJ databases">
        <title>Genome analysis.</title>
        <authorList>
            <person name="Wu S."/>
            <person name="Wang G."/>
        </authorList>
    </citation>
    <scope>NUCLEOTIDE SEQUENCE [LARGE SCALE GENOMIC DNA]</scope>
    <source>
        <strain evidence="11 12">SYL130</strain>
    </source>
</reference>
<keyword evidence="7" id="KW-0464">Manganese</keyword>
<comment type="caution">
    <text evidence="11">The sequence shown here is derived from an EMBL/GenBank/DDBJ whole genome shotgun (WGS) entry which is preliminary data.</text>
</comment>
<evidence type="ECO:0000256" key="5">
    <source>
        <dbReference type="ARBA" id="ARBA00022605"/>
    </source>
</evidence>
<dbReference type="InterPro" id="IPR050073">
    <property type="entry name" value="2-IPM_HCS-like"/>
</dbReference>
<dbReference type="InterPro" id="IPR000891">
    <property type="entry name" value="PYR_CT"/>
</dbReference>
<evidence type="ECO:0000256" key="3">
    <source>
        <dbReference type="ARBA" id="ARBA00012973"/>
    </source>
</evidence>
<dbReference type="Gene3D" id="3.20.20.70">
    <property type="entry name" value="Aldolase class I"/>
    <property type="match status" value="1"/>
</dbReference>
<keyword evidence="11" id="KW-0012">Acyltransferase</keyword>
<dbReference type="PANTHER" id="PTHR10277">
    <property type="entry name" value="HOMOCITRATE SYNTHASE-RELATED"/>
    <property type="match status" value="1"/>
</dbReference>
<evidence type="ECO:0000256" key="8">
    <source>
        <dbReference type="ARBA" id="ARBA00023304"/>
    </source>
</evidence>
<dbReference type="GO" id="GO:0003852">
    <property type="term" value="F:2-isopropylmalate synthase activity"/>
    <property type="evidence" value="ECO:0007669"/>
    <property type="project" value="UniProtKB-EC"/>
</dbReference>
<evidence type="ECO:0000256" key="9">
    <source>
        <dbReference type="RuleBase" id="RU003523"/>
    </source>
</evidence>
<evidence type="ECO:0000313" key="11">
    <source>
        <dbReference type="EMBL" id="NCI51864.1"/>
    </source>
</evidence>
<dbReference type="PROSITE" id="PS00816">
    <property type="entry name" value="AIPM_HOMOCIT_SYNTH_2"/>
    <property type="match status" value="1"/>
</dbReference>
<comment type="pathway">
    <text evidence="1">Amino-acid biosynthesis; L-leucine biosynthesis; L-leucine from 3-methyl-2-oxobutanoate: step 1/4.</text>
</comment>